<name>A0A4P6LYX1_9FIRM</name>
<dbReference type="Gene3D" id="3.40.50.1000">
    <property type="entry name" value="HAD superfamily/HAD-like"/>
    <property type="match status" value="1"/>
</dbReference>
<protein>
    <submittedName>
        <fullName evidence="1">5-amino-6-(5-phospho-D-ribitylamino)uracil phosphatase YcsE</fullName>
        <ecNumber evidence="1">3.1.3.-</ecNumber>
    </submittedName>
</protein>
<dbReference type="SUPFAM" id="SSF56784">
    <property type="entry name" value="HAD-like"/>
    <property type="match status" value="1"/>
</dbReference>
<dbReference type="InterPro" id="IPR023214">
    <property type="entry name" value="HAD_sf"/>
</dbReference>
<dbReference type="InterPro" id="IPR006379">
    <property type="entry name" value="HAD-SF_hydro_IIB"/>
</dbReference>
<dbReference type="PANTHER" id="PTHR10000:SF8">
    <property type="entry name" value="HAD SUPERFAMILY HYDROLASE-LIKE, TYPE 3"/>
    <property type="match status" value="1"/>
</dbReference>
<evidence type="ECO:0000313" key="1">
    <source>
        <dbReference type="EMBL" id="QBE97429.1"/>
    </source>
</evidence>
<dbReference type="Gene3D" id="3.30.1240.10">
    <property type="match status" value="1"/>
</dbReference>
<dbReference type="CDD" id="cd07516">
    <property type="entry name" value="HAD_Pase"/>
    <property type="match status" value="1"/>
</dbReference>
<sequence>MRKDLKMIAIDLDGTLLRDDCTISQRTREAVEEAGRRGYLVVPTTGRSYRNARFVLKDFKEISYYINGNGSVISSGRTEDVLYFHGMDMDNVRKIYELAAKYDTYVEIYAGQDAYMDAKGQEVIRRCGLPEEYCDQLLATNKMTTDYRKLLAGDHIRVGKIHILVSKMEEKEKLIKEIDLLPGVHPISVIPNNIEVVHGRWSKWNAIVKLADMIGVRQEEIMAVGDSNNDYEMLLNAGYSVAMGNACDRVKEISSAVTDTNENDGVAKAIENILNQK</sequence>
<organism evidence="1 2">
    <name type="scientific">Blautia producta</name>
    <dbReference type="NCBI Taxonomy" id="33035"/>
    <lineage>
        <taxon>Bacteria</taxon>
        <taxon>Bacillati</taxon>
        <taxon>Bacillota</taxon>
        <taxon>Clostridia</taxon>
        <taxon>Lachnospirales</taxon>
        <taxon>Lachnospiraceae</taxon>
        <taxon>Blautia</taxon>
    </lineage>
</organism>
<dbReference type="Proteomes" id="UP000289794">
    <property type="component" value="Chromosome"/>
</dbReference>
<dbReference type="PROSITE" id="PS01229">
    <property type="entry name" value="COF_2"/>
    <property type="match status" value="1"/>
</dbReference>
<dbReference type="NCBIfam" id="TIGR00099">
    <property type="entry name" value="Cof-subfamily"/>
    <property type="match status" value="1"/>
</dbReference>
<proteinExistence type="predicted"/>
<gene>
    <name evidence="1" type="primary">ycsE</name>
    <name evidence="1" type="ORF">PMF13cell1_02988</name>
</gene>
<reference evidence="1 2" key="1">
    <citation type="submission" date="2019-01" db="EMBL/GenBank/DDBJ databases">
        <title>PMF-metabolizing Aryl O-demethylase.</title>
        <authorList>
            <person name="Kim M."/>
        </authorList>
    </citation>
    <scope>NUCLEOTIDE SEQUENCE [LARGE SCALE GENOMIC DNA]</scope>
    <source>
        <strain evidence="1 2">PMF1</strain>
    </source>
</reference>
<dbReference type="EC" id="3.1.3.-" evidence="1"/>
<dbReference type="GO" id="GO:0000287">
    <property type="term" value="F:magnesium ion binding"/>
    <property type="evidence" value="ECO:0007669"/>
    <property type="project" value="TreeGrafter"/>
</dbReference>
<keyword evidence="1" id="KW-0378">Hydrolase</keyword>
<dbReference type="SFLD" id="SFLDG01144">
    <property type="entry name" value="C2.B.4:_PGP_Like"/>
    <property type="match status" value="1"/>
</dbReference>
<dbReference type="RefSeq" id="WP_115625239.1">
    <property type="nucleotide sequence ID" value="NZ_AP031439.1"/>
</dbReference>
<dbReference type="EMBL" id="CP035945">
    <property type="protein sequence ID" value="QBE97429.1"/>
    <property type="molecule type" value="Genomic_DNA"/>
</dbReference>
<dbReference type="AlphaFoldDB" id="A0A4P6LYX1"/>
<dbReference type="GO" id="GO:0016791">
    <property type="term" value="F:phosphatase activity"/>
    <property type="evidence" value="ECO:0007669"/>
    <property type="project" value="TreeGrafter"/>
</dbReference>
<dbReference type="PANTHER" id="PTHR10000">
    <property type="entry name" value="PHOSPHOSERINE PHOSPHATASE"/>
    <property type="match status" value="1"/>
</dbReference>
<dbReference type="InterPro" id="IPR000150">
    <property type="entry name" value="Cof"/>
</dbReference>
<dbReference type="Pfam" id="PF08282">
    <property type="entry name" value="Hydrolase_3"/>
    <property type="match status" value="1"/>
</dbReference>
<accession>A0A4P6LYX1</accession>
<dbReference type="InterPro" id="IPR036412">
    <property type="entry name" value="HAD-like_sf"/>
</dbReference>
<dbReference type="GO" id="GO:0005829">
    <property type="term" value="C:cytosol"/>
    <property type="evidence" value="ECO:0007669"/>
    <property type="project" value="TreeGrafter"/>
</dbReference>
<dbReference type="KEGG" id="bpro:PMF13cell1_02988"/>
<dbReference type="NCBIfam" id="TIGR01484">
    <property type="entry name" value="HAD-SF-IIB"/>
    <property type="match status" value="1"/>
</dbReference>
<evidence type="ECO:0000313" key="2">
    <source>
        <dbReference type="Proteomes" id="UP000289794"/>
    </source>
</evidence>
<dbReference type="SFLD" id="SFLDG01140">
    <property type="entry name" value="C2.B:_Phosphomannomutase_and_P"/>
    <property type="match status" value="1"/>
</dbReference>
<dbReference type="SFLD" id="SFLDS00003">
    <property type="entry name" value="Haloacid_Dehalogenase"/>
    <property type="match status" value="1"/>
</dbReference>